<feature type="domain" description="Ppx/GppA phosphatase N-terminal" evidence="2">
    <location>
        <begin position="26"/>
        <end position="349"/>
    </location>
</feature>
<dbReference type="InterPro" id="IPR050273">
    <property type="entry name" value="GppA/Ppx_hydrolase"/>
</dbReference>
<feature type="domain" description="Ppx/GppA phosphatase C-terminal" evidence="3">
    <location>
        <begin position="359"/>
        <end position="447"/>
    </location>
</feature>
<organism evidence="4 5">
    <name type="scientific">Psittacicella hinzii</name>
    <dbReference type="NCBI Taxonomy" id="2028575"/>
    <lineage>
        <taxon>Bacteria</taxon>
        <taxon>Pseudomonadati</taxon>
        <taxon>Pseudomonadota</taxon>
        <taxon>Gammaproteobacteria</taxon>
        <taxon>Pasteurellales</taxon>
        <taxon>Psittacicellaceae</taxon>
        <taxon>Psittacicella</taxon>
    </lineage>
</organism>
<keyword evidence="1" id="KW-0378">Hydrolase</keyword>
<protein>
    <submittedName>
        <fullName evidence="4">Uncharacterized protein</fullName>
    </submittedName>
</protein>
<dbReference type="InterPro" id="IPR030673">
    <property type="entry name" value="PyroPPase_GppA_Ppx"/>
</dbReference>
<evidence type="ECO:0000313" key="5">
    <source>
        <dbReference type="Proteomes" id="UP000265691"/>
    </source>
</evidence>
<accession>A0A3A1Y8G5</accession>
<dbReference type="Gene3D" id="1.10.3210.10">
    <property type="entry name" value="Hypothetical protein af1432"/>
    <property type="match status" value="1"/>
</dbReference>
<name>A0A3A1Y8G5_9GAMM</name>
<dbReference type="Pfam" id="PF02541">
    <property type="entry name" value="Ppx-GppA"/>
    <property type="match status" value="1"/>
</dbReference>
<dbReference type="RefSeq" id="WP_119525254.1">
    <property type="nucleotide sequence ID" value="NZ_NRHC01000057.1"/>
</dbReference>
<gene>
    <name evidence="4" type="ORF">CKF54_04930</name>
</gene>
<dbReference type="InterPro" id="IPR003695">
    <property type="entry name" value="Ppx_GppA_N"/>
</dbReference>
<dbReference type="InterPro" id="IPR048950">
    <property type="entry name" value="Ppx_GppA_C"/>
</dbReference>
<dbReference type="GO" id="GO:0016462">
    <property type="term" value="F:pyrophosphatase activity"/>
    <property type="evidence" value="ECO:0007669"/>
    <property type="project" value="TreeGrafter"/>
</dbReference>
<dbReference type="InterPro" id="IPR043129">
    <property type="entry name" value="ATPase_NBD"/>
</dbReference>
<dbReference type="PIRSF" id="PIRSF001267">
    <property type="entry name" value="Pyrophosphatase_GppA_Ppx"/>
    <property type="match status" value="1"/>
</dbReference>
<proteinExistence type="predicted"/>
<dbReference type="OrthoDB" id="9793035at2"/>
<dbReference type="PANTHER" id="PTHR30005:SF0">
    <property type="entry name" value="RETROGRADE REGULATION PROTEIN 2"/>
    <property type="match status" value="1"/>
</dbReference>
<dbReference type="SUPFAM" id="SSF109604">
    <property type="entry name" value="HD-domain/PDEase-like"/>
    <property type="match status" value="1"/>
</dbReference>
<dbReference type="PANTHER" id="PTHR30005">
    <property type="entry name" value="EXOPOLYPHOSPHATASE"/>
    <property type="match status" value="1"/>
</dbReference>
<keyword evidence="5" id="KW-1185">Reference proteome</keyword>
<evidence type="ECO:0000259" key="3">
    <source>
        <dbReference type="Pfam" id="PF21447"/>
    </source>
</evidence>
<evidence type="ECO:0000259" key="2">
    <source>
        <dbReference type="Pfam" id="PF02541"/>
    </source>
</evidence>
<reference evidence="4 5" key="1">
    <citation type="submission" date="2017-08" db="EMBL/GenBank/DDBJ databases">
        <title>Reclassification of Bisgaard taxon 37 and 44.</title>
        <authorList>
            <person name="Christensen H."/>
        </authorList>
    </citation>
    <scope>NUCLEOTIDE SEQUENCE [LARGE SCALE GENOMIC DNA]</scope>
    <source>
        <strain evidence="4 5">B96_3</strain>
    </source>
</reference>
<dbReference type="Proteomes" id="UP000265691">
    <property type="component" value="Unassembled WGS sequence"/>
</dbReference>
<dbReference type="EMBL" id="NRHC01000057">
    <property type="protein sequence ID" value="RIY32407.1"/>
    <property type="molecule type" value="Genomic_DNA"/>
</dbReference>
<dbReference type="Pfam" id="PF21447">
    <property type="entry name" value="Ppx-GppA_III"/>
    <property type="match status" value="1"/>
</dbReference>
<sequence>MSNSKSPAQEYIAVIDLGSNSFNLIIARKLGLFRPIIKRFNITVQLAKYLNSDNFLLPEGIERCCNALKSIQEFISHFEDNIEVRANATYTIRSTKNQNELLAKIKEVFPHKINILSGVEEASTIFQGIALSNPITERFVAVDIGGGSTEIILSDNLKPQFLTSKNLGCVSFTQKYFNEGIISRELFDKAFVDACNIFREELDNPIVQSFVNCKHAVGSSGTIKNTLLRVRNGLKDVDKRLTYLLENPREDHQLYNKELILDLLAKVKVFQEKYHNQNYLNAQSLDDLLELILLNKSSAQLVYHGFDASGRLVLIGGLVILKALFATFHFEKLTYSDSALREGILYSDHKHDIFRKIKLVTVQNLRHKFKIVNKLFNDFYHHALVIVQHDKFLQQEFSSQDIYNYCVFMLVGHSISDDDFVKHSSYIINNSTMYGFSSQEISQINQFLEALNANNCDYNNPINRLALLMELAYDFTFSSFNKLIKQSLVKVYFSHANGLIDKLILAIDENELASNPYISDNLIRINKTLDKFGLICEIKSL</sequence>
<dbReference type="Gene3D" id="3.30.420.40">
    <property type="match status" value="1"/>
</dbReference>
<dbReference type="Gene3D" id="3.30.420.150">
    <property type="entry name" value="Exopolyphosphatase. Domain 2"/>
    <property type="match status" value="2"/>
</dbReference>
<dbReference type="SUPFAM" id="SSF53067">
    <property type="entry name" value="Actin-like ATPase domain"/>
    <property type="match status" value="2"/>
</dbReference>
<evidence type="ECO:0000313" key="4">
    <source>
        <dbReference type="EMBL" id="RIY32407.1"/>
    </source>
</evidence>
<evidence type="ECO:0000256" key="1">
    <source>
        <dbReference type="ARBA" id="ARBA00022801"/>
    </source>
</evidence>
<dbReference type="AlphaFoldDB" id="A0A3A1Y8G5"/>
<comment type="caution">
    <text evidence="4">The sequence shown here is derived from an EMBL/GenBank/DDBJ whole genome shotgun (WGS) entry which is preliminary data.</text>
</comment>